<dbReference type="InParanoid" id="C5KHH4"/>
<feature type="signal peptide" evidence="1">
    <location>
        <begin position="1"/>
        <end position="22"/>
    </location>
</feature>
<dbReference type="AlphaFoldDB" id="C5KHH4"/>
<evidence type="ECO:0000313" key="2">
    <source>
        <dbReference type="EMBL" id="EER16036.1"/>
    </source>
</evidence>
<name>C5KHH4_PERM5</name>
<dbReference type="GeneID" id="9061023"/>
<keyword evidence="3" id="KW-1185">Reference proteome</keyword>
<proteinExistence type="predicted"/>
<dbReference type="Proteomes" id="UP000007800">
    <property type="component" value="Unassembled WGS sequence"/>
</dbReference>
<accession>C5KHH4</accession>
<reference evidence="2 3" key="1">
    <citation type="submission" date="2008-07" db="EMBL/GenBank/DDBJ databases">
        <authorList>
            <person name="El-Sayed N."/>
            <person name="Caler E."/>
            <person name="Inman J."/>
            <person name="Amedeo P."/>
            <person name="Hass B."/>
            <person name="Wortman J."/>
        </authorList>
    </citation>
    <scope>NUCLEOTIDE SEQUENCE [LARGE SCALE GENOMIC DNA]</scope>
    <source>
        <strain evidence="3">ATCC 50983 / TXsc</strain>
    </source>
</reference>
<evidence type="ECO:0000313" key="3">
    <source>
        <dbReference type="Proteomes" id="UP000007800"/>
    </source>
</evidence>
<dbReference type="EMBL" id="GG673069">
    <property type="protein sequence ID" value="EER16036.1"/>
    <property type="molecule type" value="Genomic_DNA"/>
</dbReference>
<protein>
    <submittedName>
        <fullName evidence="2">Uncharacterized protein</fullName>
    </submittedName>
</protein>
<gene>
    <name evidence="2" type="ORF">Pmar_PMAR003499</name>
</gene>
<keyword evidence="1" id="KW-0732">Signal</keyword>
<organism evidence="3">
    <name type="scientific">Perkinsus marinus (strain ATCC 50983 / TXsc)</name>
    <dbReference type="NCBI Taxonomy" id="423536"/>
    <lineage>
        <taxon>Eukaryota</taxon>
        <taxon>Sar</taxon>
        <taxon>Alveolata</taxon>
        <taxon>Perkinsozoa</taxon>
        <taxon>Perkinsea</taxon>
        <taxon>Perkinsida</taxon>
        <taxon>Perkinsidae</taxon>
        <taxon>Perkinsus</taxon>
    </lineage>
</organism>
<sequence length="149" mass="16946">MYSSRCKLVISVVVISVLSVFAKEPNGHYMGYAMNPVYLRMDAVFTKKASNTTELYLRFGIVCGAARKKFEKFFNVGPSLPPGAYAILAPIPPAYEQLLSFYNKECGRTPAVDPDFFKFFYEQRANRVYVKVQGSGKDKDKFYLNKYEA</sequence>
<feature type="chain" id="PRO_5002951898" evidence="1">
    <location>
        <begin position="23"/>
        <end position="149"/>
    </location>
</feature>
<evidence type="ECO:0000256" key="1">
    <source>
        <dbReference type="SAM" id="SignalP"/>
    </source>
</evidence>
<dbReference type="RefSeq" id="XP_002784240.1">
    <property type="nucleotide sequence ID" value="XM_002784194.1"/>
</dbReference>